<keyword evidence="2" id="KW-1185">Reference proteome</keyword>
<gene>
    <name evidence="1" type="ORF">JK636_07465</name>
</gene>
<comment type="caution">
    <text evidence="1">The sequence shown here is derived from an EMBL/GenBank/DDBJ whole genome shotgun (WGS) entry which is preliminary data.</text>
</comment>
<dbReference type="EMBL" id="JAESWC010000002">
    <property type="protein sequence ID" value="MBL4935595.1"/>
    <property type="molecule type" value="Genomic_DNA"/>
</dbReference>
<reference evidence="1 2" key="1">
    <citation type="submission" date="2021-01" db="EMBL/GenBank/DDBJ databases">
        <title>Genome public.</title>
        <authorList>
            <person name="Liu C."/>
            <person name="Sun Q."/>
        </authorList>
    </citation>
    <scope>NUCLEOTIDE SEQUENCE [LARGE SCALE GENOMIC DNA]</scope>
    <source>
        <strain evidence="1 2">YIM B02515</strain>
    </source>
</reference>
<proteinExistence type="predicted"/>
<evidence type="ECO:0000313" key="1">
    <source>
        <dbReference type="EMBL" id="MBL4935595.1"/>
    </source>
</evidence>
<dbReference type="Proteomes" id="UP000632377">
    <property type="component" value="Unassembled WGS sequence"/>
</dbReference>
<sequence length="201" mass="22928">MYNCCFRADSDEVYEDDNVLTILDATIEKIFTNENTGYVLISYITTDPNFNVSKDFITLVVGPDTVILDPFGEKTSFNALRPGLRIYADFSAAMTYSIPPQARAFKIVISYKNMVFNGRMDRILEIDSENRFLYTGRAEDMLSQVRFVITDATQILDEEGKIIRLEDLRPGQLVRIAYATFMTASIPPQTTAFRVQLLREN</sequence>
<accession>A0ABS1T8B3</accession>
<evidence type="ECO:0000313" key="2">
    <source>
        <dbReference type="Proteomes" id="UP000632377"/>
    </source>
</evidence>
<dbReference type="RefSeq" id="WP_202748193.1">
    <property type="nucleotide sequence ID" value="NZ_JAESWC010000002.1"/>
</dbReference>
<name>A0ABS1T8B3_9CLOT</name>
<organism evidence="1 2">
    <name type="scientific">Clostridium rhizosphaerae</name>
    <dbReference type="NCBI Taxonomy" id="2803861"/>
    <lineage>
        <taxon>Bacteria</taxon>
        <taxon>Bacillati</taxon>
        <taxon>Bacillota</taxon>
        <taxon>Clostridia</taxon>
        <taxon>Eubacteriales</taxon>
        <taxon>Clostridiaceae</taxon>
        <taxon>Clostridium</taxon>
    </lineage>
</organism>
<protein>
    <submittedName>
        <fullName evidence="1">Uncharacterized protein</fullName>
    </submittedName>
</protein>